<evidence type="ECO:0000313" key="5">
    <source>
        <dbReference type="Proteomes" id="UP000009046"/>
    </source>
</evidence>
<dbReference type="EC" id="1.1.1.37" evidence="3"/>
<dbReference type="AlphaFoldDB" id="E0VQH9"/>
<reference evidence="4" key="3">
    <citation type="submission" date="2020-05" db="UniProtKB">
        <authorList>
            <consortium name="EnsemblMetazoa"/>
        </authorList>
    </citation>
    <scope>IDENTIFICATION</scope>
    <source>
        <strain evidence="4">USDA</strain>
    </source>
</reference>
<dbReference type="STRING" id="121224.E0VQH9"/>
<dbReference type="eggNOG" id="ENOG502QRW5">
    <property type="taxonomic scope" value="Eukaryota"/>
</dbReference>
<dbReference type="EMBL" id="DS235430">
    <property type="protein sequence ID" value="EEB15635.1"/>
    <property type="molecule type" value="Genomic_DNA"/>
</dbReference>
<sequence>MSAVIVCKKLNIICSIFRNFTSTSNSANEVVPLKEVKRFIIDCLKAVNTNLRNAEQLADVLVAADYRGHYSHGLNRIEIYVNDIKGNVCNQNSVPKILKETVATAWVDGQSGLGPVVGNFCTDLAVEKAKNVGIGWVVAKNSNHYGIAGWYTKRASDNNMIGMSFTNTSPFLCPTRAKEAALGTNPISVAAPGISDDRFLLDMATTAVAVGKIEIQNRKNEPIPEGWAADENGQPTLNASVAQKARRLMPLGGSELTSGYKGYGLCQMVEVFCGILAGANYGPKIRKWGDTNSLANLGQCFVAINPECFAPGFKDRVSDLNNILRNLSPADSKKPVLVAGDPEKFRMKLVDKEGGIRYHVNQIKAANDLAKNLNVDPLKMEPIRISE</sequence>
<proteinExistence type="inferred from homology"/>
<dbReference type="OMA" id="TNTEPAM"/>
<dbReference type="PANTHER" id="PTHR11091:SF0">
    <property type="entry name" value="MALATE DEHYDROGENASE"/>
    <property type="match status" value="1"/>
</dbReference>
<dbReference type="KEGG" id="phu:Phum_PHUM377890"/>
<dbReference type="InParanoid" id="E0VQH9"/>
<dbReference type="Pfam" id="PF02615">
    <property type="entry name" value="Ldh_2"/>
    <property type="match status" value="1"/>
</dbReference>
<dbReference type="GeneID" id="8240274"/>
<dbReference type="GO" id="GO:0030060">
    <property type="term" value="F:L-malate dehydrogenase (NAD+) activity"/>
    <property type="evidence" value="ECO:0007669"/>
    <property type="project" value="UniProtKB-EC"/>
</dbReference>
<dbReference type="InterPro" id="IPR043144">
    <property type="entry name" value="Mal/L-sulf/L-lact_DH-like_ah"/>
</dbReference>
<evidence type="ECO:0000256" key="2">
    <source>
        <dbReference type="ARBA" id="ARBA00023002"/>
    </source>
</evidence>
<comment type="similarity">
    <text evidence="1">Belongs to the LDH2/MDH2 oxidoreductase family.</text>
</comment>
<dbReference type="InterPro" id="IPR036111">
    <property type="entry name" value="Mal/L-sulfo/L-lacto_DH-like_sf"/>
</dbReference>
<name>E0VQH9_PEDHC</name>
<reference evidence="3" key="1">
    <citation type="submission" date="2007-04" db="EMBL/GenBank/DDBJ databases">
        <title>Annotation of Pediculus humanus corporis strain USDA.</title>
        <authorList>
            <person name="Kirkness E."/>
            <person name="Hannick L."/>
            <person name="Hass B."/>
            <person name="Bruggner R."/>
            <person name="Lawson D."/>
            <person name="Bidwell S."/>
            <person name="Joardar V."/>
            <person name="Caler E."/>
            <person name="Walenz B."/>
            <person name="Inman J."/>
            <person name="Schobel S."/>
            <person name="Galinsky K."/>
            <person name="Amedeo P."/>
            <person name="Strausberg R."/>
        </authorList>
    </citation>
    <scope>NUCLEOTIDE SEQUENCE</scope>
    <source>
        <strain evidence="3">USDA</strain>
    </source>
</reference>
<dbReference type="PANTHER" id="PTHR11091">
    <property type="entry name" value="OXIDOREDUCTASE-RELATED"/>
    <property type="match status" value="1"/>
</dbReference>
<dbReference type="OrthoDB" id="7881616at2759"/>
<reference evidence="3" key="2">
    <citation type="submission" date="2007-04" db="EMBL/GenBank/DDBJ databases">
        <title>The genome of the human body louse.</title>
        <authorList>
            <consortium name="The Human Body Louse Genome Consortium"/>
            <person name="Kirkness E."/>
            <person name="Walenz B."/>
            <person name="Hass B."/>
            <person name="Bruggner R."/>
            <person name="Strausberg R."/>
        </authorList>
    </citation>
    <scope>NUCLEOTIDE SEQUENCE</scope>
    <source>
        <strain evidence="3">USDA</strain>
    </source>
</reference>
<dbReference type="Gene3D" id="3.30.1370.60">
    <property type="entry name" value="Hypothetical oxidoreductase yiak, domain 2"/>
    <property type="match status" value="1"/>
</dbReference>
<evidence type="ECO:0000256" key="1">
    <source>
        <dbReference type="ARBA" id="ARBA00006056"/>
    </source>
</evidence>
<evidence type="ECO:0000313" key="4">
    <source>
        <dbReference type="EnsemblMetazoa" id="PHUM377890-PA"/>
    </source>
</evidence>
<organism>
    <name type="scientific">Pediculus humanus subsp. corporis</name>
    <name type="common">Body louse</name>
    <dbReference type="NCBI Taxonomy" id="121224"/>
    <lineage>
        <taxon>Eukaryota</taxon>
        <taxon>Metazoa</taxon>
        <taxon>Ecdysozoa</taxon>
        <taxon>Arthropoda</taxon>
        <taxon>Hexapoda</taxon>
        <taxon>Insecta</taxon>
        <taxon>Pterygota</taxon>
        <taxon>Neoptera</taxon>
        <taxon>Paraneoptera</taxon>
        <taxon>Psocodea</taxon>
        <taxon>Troctomorpha</taxon>
        <taxon>Phthiraptera</taxon>
        <taxon>Anoplura</taxon>
        <taxon>Pediculidae</taxon>
        <taxon>Pediculus</taxon>
    </lineage>
</organism>
<dbReference type="InterPro" id="IPR043143">
    <property type="entry name" value="Mal/L-sulf/L-lact_DH-like_NADP"/>
</dbReference>
<accession>E0VQH9</accession>
<keyword evidence="2 3" id="KW-0560">Oxidoreductase</keyword>
<dbReference type="CTD" id="8240274"/>
<dbReference type="SUPFAM" id="SSF89733">
    <property type="entry name" value="L-sulfolactate dehydrogenase-like"/>
    <property type="match status" value="1"/>
</dbReference>
<dbReference type="EnsemblMetazoa" id="PHUM377890-RA">
    <property type="protein sequence ID" value="PHUM377890-PA"/>
    <property type="gene ID" value="PHUM377890"/>
</dbReference>
<dbReference type="EMBL" id="AAZO01004420">
    <property type="status" value="NOT_ANNOTATED_CDS"/>
    <property type="molecule type" value="Genomic_DNA"/>
</dbReference>
<dbReference type="HOGENOM" id="CLU_040452_3_0_1"/>
<keyword evidence="5" id="KW-1185">Reference proteome</keyword>
<dbReference type="Proteomes" id="UP000009046">
    <property type="component" value="Unassembled WGS sequence"/>
</dbReference>
<evidence type="ECO:0000313" key="3">
    <source>
        <dbReference type="EMBL" id="EEB15635.1"/>
    </source>
</evidence>
<dbReference type="VEuPathDB" id="VectorBase:PHUM377890"/>
<dbReference type="RefSeq" id="XP_002428373.1">
    <property type="nucleotide sequence ID" value="XM_002428328.1"/>
</dbReference>
<dbReference type="InterPro" id="IPR003767">
    <property type="entry name" value="Malate/L-lactate_DH-like"/>
</dbReference>
<protein>
    <submittedName>
        <fullName evidence="3 4">Malate dehydrogenase, putative</fullName>
        <ecNumber evidence="3">1.1.1.37</ecNumber>
    </submittedName>
</protein>
<dbReference type="Gene3D" id="1.10.1530.10">
    <property type="match status" value="1"/>
</dbReference>
<gene>
    <name evidence="4" type="primary">8240274</name>
    <name evidence="3" type="ORF">Phum_PHUM377890</name>
</gene>